<evidence type="ECO:0000313" key="4">
    <source>
        <dbReference type="Proteomes" id="UP000182993"/>
    </source>
</evidence>
<dbReference type="InterPro" id="IPR003786">
    <property type="entry name" value="FdhD"/>
</dbReference>
<evidence type="ECO:0008006" key="5">
    <source>
        <dbReference type="Google" id="ProtNLM"/>
    </source>
</evidence>
<dbReference type="SUPFAM" id="SSF53927">
    <property type="entry name" value="Cytidine deaminase-like"/>
    <property type="match status" value="1"/>
</dbReference>
<gene>
    <name evidence="3" type="ORF">A0O31_00148</name>
</gene>
<dbReference type="PANTHER" id="PTHR30592:SF1">
    <property type="entry name" value="SULFUR CARRIER PROTEIN FDHD"/>
    <property type="match status" value="1"/>
</dbReference>
<keyword evidence="2" id="KW-0501">Molybdenum cofactor biosynthesis</keyword>
<organism evidence="3 4">
    <name type="scientific">Thermus brockianus</name>
    <dbReference type="NCBI Taxonomy" id="56956"/>
    <lineage>
        <taxon>Bacteria</taxon>
        <taxon>Thermotogati</taxon>
        <taxon>Deinococcota</taxon>
        <taxon>Deinococci</taxon>
        <taxon>Thermales</taxon>
        <taxon>Thermaceae</taxon>
        <taxon>Thermus</taxon>
    </lineage>
</organism>
<proteinExistence type="predicted"/>
<dbReference type="Gene3D" id="3.40.140.10">
    <property type="entry name" value="Cytidine Deaminase, domain 2"/>
    <property type="match status" value="1"/>
</dbReference>
<dbReference type="Proteomes" id="UP000182993">
    <property type="component" value="Chromosome"/>
</dbReference>
<evidence type="ECO:0000256" key="1">
    <source>
        <dbReference type="ARBA" id="ARBA00022490"/>
    </source>
</evidence>
<dbReference type="EMBL" id="CP016312">
    <property type="protein sequence ID" value="APD08375.1"/>
    <property type="molecule type" value="Genomic_DNA"/>
</dbReference>
<dbReference type="Gene3D" id="3.10.20.10">
    <property type="match status" value="1"/>
</dbReference>
<dbReference type="PANTHER" id="PTHR30592">
    <property type="entry name" value="FORMATE DEHYDROGENASE"/>
    <property type="match status" value="1"/>
</dbReference>
<keyword evidence="1" id="KW-0963">Cytoplasm</keyword>
<accession>A0A1J0LSC8</accession>
<dbReference type="STRING" id="56956.A0O31_00148"/>
<dbReference type="AlphaFoldDB" id="A0A1J0LSC8"/>
<dbReference type="Pfam" id="PF02634">
    <property type="entry name" value="FdhD-NarQ"/>
    <property type="match status" value="1"/>
</dbReference>
<dbReference type="GO" id="GO:0016783">
    <property type="term" value="F:sulfurtransferase activity"/>
    <property type="evidence" value="ECO:0007669"/>
    <property type="project" value="InterPro"/>
</dbReference>
<name>A0A1J0LSC8_THEBO</name>
<protein>
    <recommendedName>
        <fullName evidence="5">Sulfur carrier protein FdhD</fullName>
    </recommendedName>
</protein>
<evidence type="ECO:0000313" key="3">
    <source>
        <dbReference type="EMBL" id="APD08375.1"/>
    </source>
</evidence>
<dbReference type="KEGG" id="tbc:A0O31_00148"/>
<dbReference type="InterPro" id="IPR016193">
    <property type="entry name" value="Cytidine_deaminase-like"/>
</dbReference>
<dbReference type="GO" id="GO:0006777">
    <property type="term" value="P:Mo-molybdopterin cofactor biosynthetic process"/>
    <property type="evidence" value="ECO:0007669"/>
    <property type="project" value="UniProtKB-KW"/>
</dbReference>
<reference evidence="4" key="1">
    <citation type="submission" date="2016-06" db="EMBL/GenBank/DDBJ databases">
        <title>Whole genome sequencing of Thermus brockianus strain GE-1.</title>
        <authorList>
            <person name="Schaefers C."/>
            <person name="Blank S."/>
            <person name="Wiebusch S."/>
            <person name="Elleuche S."/>
            <person name="Antranikian G."/>
        </authorList>
    </citation>
    <scope>NUCLEOTIDE SEQUENCE [LARGE SCALE GENOMIC DNA]</scope>
    <source>
        <strain evidence="4">GE-1</strain>
    </source>
</reference>
<sequence length="248" mass="26534">MVRGSMWRYERGCFTEEAFPLPEEARLLLVVNGEPWTSLSYTPGDEAYLALGHLYLSGVLPGLEGVKVRVAEGMVLVDLPQAPKRGLGVRDSGCAAGLRYGEPRLAPLPRVPLDPKLPITLLAELRARTQGYARTRGIHGAALFDREGRLLYLNEDIGRHNAVDRLAGFMLAEGVAPPVLVASTGRVSLEMAAKVVGMGAVLLASRTGATAPAVALANEYGLALATYVRPTGYRLYAPGGMLLEEKAP</sequence>
<evidence type="ECO:0000256" key="2">
    <source>
        <dbReference type="ARBA" id="ARBA00023150"/>
    </source>
</evidence>